<dbReference type="Pfam" id="PF01541">
    <property type="entry name" value="GIY-YIG"/>
    <property type="match status" value="1"/>
</dbReference>
<dbReference type="SUPFAM" id="SSF82771">
    <property type="entry name" value="GIY-YIG endonuclease"/>
    <property type="match status" value="1"/>
</dbReference>
<name>F8SJV7_BPPA3</name>
<feature type="domain" description="GIY-YIG" evidence="3">
    <location>
        <begin position="203"/>
        <end position="290"/>
    </location>
</feature>
<protein>
    <submittedName>
        <fullName evidence="4">Putative endonuclease</fullName>
    </submittedName>
</protein>
<dbReference type="GO" id="GO:0004519">
    <property type="term" value="F:endonuclease activity"/>
    <property type="evidence" value="ECO:0007669"/>
    <property type="project" value="UniProtKB-KW"/>
</dbReference>
<sequence length="397" mass="44641">MHYLDIPAVNGVLTISHVATGSFYMVCATNIRDAAINANGQLRLGTYQSPKLQELYLQSDELDFTFIETADKEESRSIRQKVMAENYGNDKLLNQQDWPKLTGVFKLEHSATGKLIIGTTQDIIKQHSYQATLLRTGKHKCPEFQSLYDPEVGTSAFKFSFSICTDKEEAKSVAQEWIKDAVKRGVYLTGSTVKPAKVEEVGKLCGVYRITFPATGHFYIGSSGHVRQRLAHHKSRLKAGLHASSQVQECYNNNGGEYTTDTIYTDTRDEAYALEQKLIDLHQVDPLFLNFGSDVKSVVKDLWANPEYRDRIINGSVKSVRDPERRKAYGEKMKAYWATPEAKAKRMGGGNPFARKVSVFGIVYGSIMDAVRAKALPDAKLRQRLKDPEDKEVFYVS</sequence>
<organismHost>
    <name type="scientific">Pseudomonas aeruginosa</name>
    <dbReference type="NCBI Taxonomy" id="287"/>
</organismHost>
<proteinExistence type="predicted"/>
<dbReference type="EMBL" id="HQ630627">
    <property type="protein sequence ID" value="AEH03502.1"/>
    <property type="molecule type" value="Genomic_DNA"/>
</dbReference>
<keyword evidence="5" id="KW-1185">Reference proteome</keyword>
<keyword evidence="2" id="KW-0460">Magnesium</keyword>
<keyword evidence="4" id="KW-0378">Hydrolase</keyword>
<dbReference type="KEGG" id="vg:26643607"/>
<reference evidence="4 5" key="1">
    <citation type="journal article" date="2011" name="Microbiology">
        <title>The Pseudomonas aeruginosa generalized transducing phage phiPA3 is a new member of the phiKZ-like group of 'jumbo' phages, and infects model laboratory strains and clinical isolates from cystic fibrosis patients.</title>
        <authorList>
            <person name="Monson R."/>
            <person name="Foulds I."/>
            <person name="Foweraker J."/>
            <person name="Welch M."/>
            <person name="Salmond G.P."/>
        </authorList>
    </citation>
    <scope>NUCLEOTIDE SEQUENCE [LARGE SCALE GENOMIC DNA]</scope>
</reference>
<evidence type="ECO:0000256" key="1">
    <source>
        <dbReference type="ARBA" id="ARBA00001946"/>
    </source>
</evidence>
<dbReference type="PROSITE" id="PS50164">
    <property type="entry name" value="GIY_YIG"/>
    <property type="match status" value="1"/>
</dbReference>
<gene>
    <name evidence="4" type="primary">078</name>
</gene>
<evidence type="ECO:0000259" key="3">
    <source>
        <dbReference type="PROSITE" id="PS50164"/>
    </source>
</evidence>
<keyword evidence="4" id="KW-0255">Endonuclease</keyword>
<keyword evidence="4" id="KW-0540">Nuclease</keyword>
<organism evidence="4 5">
    <name type="scientific">Pseudomonas phage PhiPA3</name>
    <name type="common">Pseudomonas aeruginosa phage PhiPA3</name>
    <dbReference type="NCBI Taxonomy" id="998086"/>
    <lineage>
        <taxon>Viruses</taxon>
        <taxon>Duplodnaviria</taxon>
        <taxon>Heunggongvirae</taxon>
        <taxon>Uroviricota</taxon>
        <taxon>Caudoviricetes</taxon>
        <taxon>Chimalliviridae</taxon>
        <taxon>Miltoncavirus</taxon>
        <taxon>Miltoncavirus PhiPA3</taxon>
    </lineage>
</organism>
<comment type="cofactor">
    <cofactor evidence="1">
        <name>Mg(2+)</name>
        <dbReference type="ChEBI" id="CHEBI:18420"/>
    </cofactor>
</comment>
<dbReference type="Proteomes" id="UP000008388">
    <property type="component" value="Segment"/>
</dbReference>
<accession>F8SJV7</accession>
<dbReference type="InterPro" id="IPR000305">
    <property type="entry name" value="GIY-YIG_endonuc"/>
</dbReference>
<dbReference type="GeneID" id="26643607"/>
<evidence type="ECO:0000313" key="5">
    <source>
        <dbReference type="Proteomes" id="UP000008388"/>
    </source>
</evidence>
<dbReference type="InterPro" id="IPR035901">
    <property type="entry name" value="GIY-YIG_endonuc_sf"/>
</dbReference>
<evidence type="ECO:0000313" key="4">
    <source>
        <dbReference type="EMBL" id="AEH03502.1"/>
    </source>
</evidence>
<evidence type="ECO:0000256" key="2">
    <source>
        <dbReference type="ARBA" id="ARBA00022842"/>
    </source>
</evidence>
<dbReference type="Gene3D" id="3.40.1440.10">
    <property type="entry name" value="GIY-YIG endonuclease"/>
    <property type="match status" value="2"/>
</dbReference>
<dbReference type="RefSeq" id="YP_009217158.1">
    <property type="nucleotide sequence ID" value="NC_028999.1"/>
</dbReference>